<dbReference type="GO" id="GO:0051259">
    <property type="term" value="P:protein complex oligomerization"/>
    <property type="evidence" value="ECO:0007669"/>
    <property type="project" value="InterPro"/>
</dbReference>
<dbReference type="EMBL" id="SKBN01000075">
    <property type="protein sequence ID" value="TGJ84122.1"/>
    <property type="molecule type" value="Genomic_DNA"/>
</dbReference>
<dbReference type="Gene3D" id="3.80.10.10">
    <property type="entry name" value="Ribonuclease Inhibitor"/>
    <property type="match status" value="1"/>
</dbReference>
<dbReference type="PANTHER" id="PTHR14021">
    <property type="entry name" value="IRON-SULFUR CLUSTER CO-CHAPERONE PROTEIN HSCB"/>
    <property type="match status" value="1"/>
</dbReference>
<name>A0A4Z0Z6A3_9PEZI</name>
<accession>A0A4Z0Z6A3</accession>
<dbReference type="Pfam" id="PF07743">
    <property type="entry name" value="HSCB_C"/>
    <property type="match status" value="1"/>
</dbReference>
<dbReference type="Gene3D" id="1.20.1280.20">
    <property type="entry name" value="HscB, C-terminal domain"/>
    <property type="match status" value="1"/>
</dbReference>
<evidence type="ECO:0000256" key="3">
    <source>
        <dbReference type="SAM" id="MobiDB-lite"/>
    </source>
</evidence>
<dbReference type="OrthoDB" id="3210378at2759"/>
<keyword evidence="2" id="KW-0143">Chaperone</keyword>
<dbReference type="InterPro" id="IPR004640">
    <property type="entry name" value="HscB"/>
</dbReference>
<evidence type="ECO:0000313" key="6">
    <source>
        <dbReference type="Proteomes" id="UP000297716"/>
    </source>
</evidence>
<dbReference type="PANTHER" id="PTHR14021:SF15">
    <property type="entry name" value="IRON-SULFUR CLUSTER CO-CHAPERONE PROTEIN HSCB"/>
    <property type="match status" value="1"/>
</dbReference>
<dbReference type="InterPro" id="IPR009073">
    <property type="entry name" value="HscB_oligo_C"/>
</dbReference>
<evidence type="ECO:0000256" key="2">
    <source>
        <dbReference type="ARBA" id="ARBA00023186"/>
    </source>
</evidence>
<dbReference type="Proteomes" id="UP000297716">
    <property type="component" value="Unassembled WGS sequence"/>
</dbReference>
<evidence type="ECO:0000256" key="1">
    <source>
        <dbReference type="ARBA" id="ARBA00010476"/>
    </source>
</evidence>
<comment type="caution">
    <text evidence="5">The sequence shown here is derived from an EMBL/GenBank/DDBJ whole genome shotgun (WGS) entry which is preliminary data.</text>
</comment>
<proteinExistence type="inferred from homology"/>
<gene>
    <name evidence="5" type="ORF">E0Z10_g4670</name>
</gene>
<dbReference type="GO" id="GO:0044571">
    <property type="term" value="P:[2Fe-2S] cluster assembly"/>
    <property type="evidence" value="ECO:0007669"/>
    <property type="project" value="InterPro"/>
</dbReference>
<dbReference type="SUPFAM" id="SSF52047">
    <property type="entry name" value="RNI-like"/>
    <property type="match status" value="1"/>
</dbReference>
<dbReference type="SUPFAM" id="SSF47144">
    <property type="entry name" value="HSC20 (HSCB), C-terminal oligomerisation domain"/>
    <property type="match status" value="1"/>
</dbReference>
<reference evidence="5 6" key="1">
    <citation type="submission" date="2019-03" db="EMBL/GenBank/DDBJ databases">
        <title>Draft genome sequence of Xylaria hypoxylon DSM 108379, a ubiquitous saprotrophic-parasitic fungi on hardwood.</title>
        <authorList>
            <person name="Buettner E."/>
            <person name="Leonhardt S."/>
            <person name="Gebauer A.M."/>
            <person name="Liers C."/>
            <person name="Hofrichter M."/>
            <person name="Kellner H."/>
        </authorList>
    </citation>
    <scope>NUCLEOTIDE SEQUENCE [LARGE SCALE GENOMIC DNA]</scope>
    <source>
        <strain evidence="5 6">DSM 108379</strain>
    </source>
</reference>
<feature type="region of interest" description="Disordered" evidence="3">
    <location>
        <begin position="261"/>
        <end position="280"/>
    </location>
</feature>
<feature type="compositionally biased region" description="Low complexity" evidence="3">
    <location>
        <begin position="517"/>
        <end position="530"/>
    </location>
</feature>
<organism evidence="5 6">
    <name type="scientific">Xylaria hypoxylon</name>
    <dbReference type="NCBI Taxonomy" id="37992"/>
    <lineage>
        <taxon>Eukaryota</taxon>
        <taxon>Fungi</taxon>
        <taxon>Dikarya</taxon>
        <taxon>Ascomycota</taxon>
        <taxon>Pezizomycotina</taxon>
        <taxon>Sordariomycetes</taxon>
        <taxon>Xylariomycetidae</taxon>
        <taxon>Xylariales</taxon>
        <taxon>Xylariaceae</taxon>
        <taxon>Xylaria</taxon>
    </lineage>
</organism>
<protein>
    <recommendedName>
        <fullName evidence="4">Co-chaperone HscB C-terminal oligomerisation domain-containing protein</fullName>
    </recommendedName>
</protein>
<sequence>MPAAMMANYAQIDPQSSIYQRRPSVSSSVASSAGSKDTFDAILASPASSRTSLESWQSTSRKPDYGWQRPTPIKQYRRRREQGELFAALPDEVLSLILQRLKESHLKPGSSSCTTCMMRDMCSVALSAKKLQKVARLALYEDIQIVGADSQLQKKRLKISYGSRLVLLRRTLRSNPGIAVLVRSLKAPAVPQGVSVELYQNLVASVIMACPNFERLVGPHQNYDFNFSRLFHALSTREQLREIHWTLEASKTQRKRRMSNAAPMLNSGNPNYQEAPGDLRPEQSNEFRELHLNWMNLTTLSIHCLPGATLTPVTLLPDILADIPSLKHLHLSHLPFTAFNDANLLSLPSLHTLTLSHLPGVSSIGLSSFARRPSSRSIRKLTLNHLDVDSLPTIAQILSNLRSLETFAIVQTHTPILAEGEMIWLFPYLASATIKKLHWDIPSFVSTANIADSILAKSIAAQGFPALRTLRTPADPEGLFQALCKPTEKVEMASDRYRGLIAKAGSTRPKSPPDTPTTPRTPRTPGSESSKSPFGLNFPMDDQLFPSKVSSNLAHSRLEAQHRLEAARNEPRFTFNLVDENGRVLETKQMVGYMGETKSPINYCLMPDPGAVDENGGLVDISDFLGDGGENLKDGNREGCTGRWNTYSGVVIDKKDREPCWYNEDTEPESLDGGETTKEDDNNTTWDEKGGINSNSNSASHQHATCTPLPRNNTEHQAYLSPRNVEADHIIPRYRRRGNRFRDAGLWKLARRTRTRSQKVPQTHYEFFPKTLPEGPPPRGRFSIDVRALRREFLGLQSGAHPDLHPSHMKARAQATSARINEAFKTLESPLLRAQYILSLRGLDVANDETASVEDPELLMLVLETRECIEEAEEEGHLEGLRLENESRIAECEERLQDLFARDHLEAAKAEAVRLRYWVNVRESINNWEKGKPVVLEH</sequence>
<evidence type="ECO:0000259" key="4">
    <source>
        <dbReference type="Pfam" id="PF07743"/>
    </source>
</evidence>
<dbReference type="NCBIfam" id="TIGR00714">
    <property type="entry name" value="hscB"/>
    <property type="match status" value="1"/>
</dbReference>
<dbReference type="AlphaFoldDB" id="A0A4Z0Z6A3"/>
<feature type="compositionally biased region" description="Polar residues" evidence="3">
    <location>
        <begin position="699"/>
        <end position="709"/>
    </location>
</feature>
<dbReference type="Gene3D" id="1.10.287.110">
    <property type="entry name" value="DnaJ domain"/>
    <property type="match status" value="1"/>
</dbReference>
<feature type="region of interest" description="Disordered" evidence="3">
    <location>
        <begin position="664"/>
        <end position="709"/>
    </location>
</feature>
<evidence type="ECO:0000313" key="5">
    <source>
        <dbReference type="EMBL" id="TGJ84122.1"/>
    </source>
</evidence>
<feature type="region of interest" description="Disordered" evidence="3">
    <location>
        <begin position="501"/>
        <end position="537"/>
    </location>
</feature>
<dbReference type="SUPFAM" id="SSF46565">
    <property type="entry name" value="Chaperone J-domain"/>
    <property type="match status" value="1"/>
</dbReference>
<feature type="domain" description="Co-chaperone HscB C-terminal oligomerisation" evidence="4">
    <location>
        <begin position="854"/>
        <end position="925"/>
    </location>
</feature>
<dbReference type="InterPro" id="IPR032675">
    <property type="entry name" value="LRR_dom_sf"/>
</dbReference>
<dbReference type="GO" id="GO:0051087">
    <property type="term" value="F:protein-folding chaperone binding"/>
    <property type="evidence" value="ECO:0007669"/>
    <property type="project" value="InterPro"/>
</dbReference>
<dbReference type="GO" id="GO:0005739">
    <property type="term" value="C:mitochondrion"/>
    <property type="evidence" value="ECO:0007669"/>
    <property type="project" value="TreeGrafter"/>
</dbReference>
<dbReference type="InterPro" id="IPR036386">
    <property type="entry name" value="HscB_C_sf"/>
</dbReference>
<keyword evidence="6" id="KW-1185">Reference proteome</keyword>
<dbReference type="STRING" id="37992.A0A4Z0Z6A3"/>
<comment type="similarity">
    <text evidence="1">Belongs to the HscB family.</text>
</comment>
<feature type="compositionally biased region" description="Basic and acidic residues" evidence="3">
    <location>
        <begin position="675"/>
        <end position="690"/>
    </location>
</feature>
<dbReference type="GO" id="GO:0001671">
    <property type="term" value="F:ATPase activator activity"/>
    <property type="evidence" value="ECO:0007669"/>
    <property type="project" value="InterPro"/>
</dbReference>
<dbReference type="InterPro" id="IPR036869">
    <property type="entry name" value="J_dom_sf"/>
</dbReference>